<dbReference type="PANTHER" id="PTHR47966:SF57">
    <property type="entry name" value="PEPTIDASE A1 DOMAIN-CONTAINING PROTEIN"/>
    <property type="match status" value="1"/>
</dbReference>
<dbReference type="Gene3D" id="2.40.70.10">
    <property type="entry name" value="Acid Proteases"/>
    <property type="match status" value="1"/>
</dbReference>
<dbReference type="InterPro" id="IPR001461">
    <property type="entry name" value="Aspartic_peptidase_A1"/>
</dbReference>
<name>A0ABR3A2Z3_9AGAR</name>
<feature type="region of interest" description="Disordered" evidence="2">
    <location>
        <begin position="159"/>
        <end position="184"/>
    </location>
</feature>
<evidence type="ECO:0000313" key="4">
    <source>
        <dbReference type="EMBL" id="KAL0067389.1"/>
    </source>
</evidence>
<dbReference type="PANTHER" id="PTHR47966">
    <property type="entry name" value="BETA-SITE APP-CLEAVING ENZYME, ISOFORM A-RELATED"/>
    <property type="match status" value="1"/>
</dbReference>
<evidence type="ECO:0000256" key="1">
    <source>
        <dbReference type="ARBA" id="ARBA00007447"/>
    </source>
</evidence>
<keyword evidence="5" id="KW-1185">Reference proteome</keyword>
<protein>
    <recommendedName>
        <fullName evidence="3">Peptidase A1 domain-containing protein</fullName>
    </recommendedName>
</protein>
<dbReference type="InterPro" id="IPR021109">
    <property type="entry name" value="Peptidase_aspartic_dom_sf"/>
</dbReference>
<organism evidence="4 5">
    <name type="scientific">Marasmius tenuissimus</name>
    <dbReference type="NCBI Taxonomy" id="585030"/>
    <lineage>
        <taxon>Eukaryota</taxon>
        <taxon>Fungi</taxon>
        <taxon>Dikarya</taxon>
        <taxon>Basidiomycota</taxon>
        <taxon>Agaricomycotina</taxon>
        <taxon>Agaricomycetes</taxon>
        <taxon>Agaricomycetidae</taxon>
        <taxon>Agaricales</taxon>
        <taxon>Marasmiineae</taxon>
        <taxon>Marasmiaceae</taxon>
        <taxon>Marasmius</taxon>
    </lineage>
</organism>
<feature type="compositionally biased region" description="Low complexity" evidence="2">
    <location>
        <begin position="163"/>
        <end position="184"/>
    </location>
</feature>
<dbReference type="PROSITE" id="PS51767">
    <property type="entry name" value="PEPTIDASE_A1"/>
    <property type="match status" value="1"/>
</dbReference>
<dbReference type="SUPFAM" id="SSF50630">
    <property type="entry name" value="Acid proteases"/>
    <property type="match status" value="1"/>
</dbReference>
<gene>
    <name evidence="4" type="ORF">AAF712_005618</name>
</gene>
<accession>A0ABR3A2Z3</accession>
<evidence type="ECO:0000256" key="2">
    <source>
        <dbReference type="SAM" id="MobiDB-lite"/>
    </source>
</evidence>
<comment type="similarity">
    <text evidence="1">Belongs to the peptidase A1 family.</text>
</comment>
<dbReference type="InterPro" id="IPR033121">
    <property type="entry name" value="PEPTIDASE_A1"/>
</dbReference>
<dbReference type="Proteomes" id="UP001437256">
    <property type="component" value="Unassembled WGS sequence"/>
</dbReference>
<feature type="domain" description="Peptidase A1" evidence="3">
    <location>
        <begin position="1"/>
        <end position="136"/>
    </location>
</feature>
<dbReference type="EMBL" id="JBBXMP010000026">
    <property type="protein sequence ID" value="KAL0067389.1"/>
    <property type="molecule type" value="Genomic_DNA"/>
</dbReference>
<evidence type="ECO:0000259" key="3">
    <source>
        <dbReference type="PROSITE" id="PS51767"/>
    </source>
</evidence>
<evidence type="ECO:0000313" key="5">
    <source>
        <dbReference type="Proteomes" id="UP001437256"/>
    </source>
</evidence>
<sequence>MNGQNIAISSANALSAIDTGTTLIGGPTDDVRAFYEAIPGSDTVDDMPGFFSFPCDTDVTATMSYGGKSWPISAQDMNLGRASIGSNQCVGGIFDLSRGSSIVSGGGSPHWVVGATFLKNVYSVFRASSPPQIGFAELSDAAGGSSGMVPTSASIPTATNGLTGTFSPTSSGSPGSGPSNAGSSGSNNAAFKVSSVTAMAMLCVTVVFGLSSALL</sequence>
<dbReference type="Pfam" id="PF00026">
    <property type="entry name" value="Asp"/>
    <property type="match status" value="1"/>
</dbReference>
<dbReference type="PRINTS" id="PR00792">
    <property type="entry name" value="PEPSIN"/>
</dbReference>
<reference evidence="4 5" key="1">
    <citation type="submission" date="2024-05" db="EMBL/GenBank/DDBJ databases">
        <title>A draft genome resource for the thread blight pathogen Marasmius tenuissimus strain MS-2.</title>
        <authorList>
            <person name="Yulfo-Soto G.E."/>
            <person name="Baruah I.K."/>
            <person name="Amoako-Attah I."/>
            <person name="Bukari Y."/>
            <person name="Meinhardt L.W."/>
            <person name="Bailey B.A."/>
            <person name="Cohen S.P."/>
        </authorList>
    </citation>
    <scope>NUCLEOTIDE SEQUENCE [LARGE SCALE GENOMIC DNA]</scope>
    <source>
        <strain evidence="4 5">MS-2</strain>
    </source>
</reference>
<comment type="caution">
    <text evidence="4">The sequence shown here is derived from an EMBL/GenBank/DDBJ whole genome shotgun (WGS) entry which is preliminary data.</text>
</comment>
<proteinExistence type="inferred from homology"/>